<proteinExistence type="predicted"/>
<feature type="transmembrane region" description="Helical" evidence="1">
    <location>
        <begin position="150"/>
        <end position="169"/>
    </location>
</feature>
<evidence type="ECO:0000313" key="4">
    <source>
        <dbReference type="Proteomes" id="UP000019265"/>
    </source>
</evidence>
<feature type="transmembrane region" description="Helical" evidence="1">
    <location>
        <begin position="93"/>
        <end position="111"/>
    </location>
</feature>
<keyword evidence="1" id="KW-0472">Membrane</keyword>
<reference evidence="3 4" key="1">
    <citation type="journal article" date="2014" name="Genome Biol. Evol.">
        <title>Molecular evolution of the substrate utilization strategies and putative virulence factors in mosquito-associated Spiroplasma species.</title>
        <authorList>
            <person name="Chang T.H."/>
            <person name="Lo W.S."/>
            <person name="Ku C."/>
            <person name="Chen L.L."/>
            <person name="Kuo C.H."/>
        </authorList>
    </citation>
    <scope>NUCLEOTIDE SEQUENCE [LARGE SCALE GENOMIC DNA]</scope>
    <source>
        <strain evidence="3">Ar-1343</strain>
    </source>
</reference>
<dbReference type="SUPFAM" id="SSF141868">
    <property type="entry name" value="EAL domain-like"/>
    <property type="match status" value="1"/>
</dbReference>
<dbReference type="Gene3D" id="3.20.20.450">
    <property type="entry name" value="EAL domain"/>
    <property type="match status" value="1"/>
</dbReference>
<dbReference type="Proteomes" id="UP000019265">
    <property type="component" value="Chromosome"/>
</dbReference>
<dbReference type="EMBL" id="CP006934">
    <property type="protein sequence ID" value="AHI53485.1"/>
    <property type="molecule type" value="Genomic_DNA"/>
</dbReference>
<feature type="transmembrane region" description="Helical" evidence="1">
    <location>
        <begin position="5"/>
        <end position="27"/>
    </location>
</feature>
<dbReference type="HOGENOM" id="CLU_412724_0_0_14"/>
<keyword evidence="1" id="KW-1133">Transmembrane helix</keyword>
<dbReference type="OrthoDB" id="388025at2"/>
<dbReference type="eggNOG" id="COG2200">
    <property type="taxonomic scope" value="Bacteria"/>
</dbReference>
<evidence type="ECO:0000256" key="1">
    <source>
        <dbReference type="SAM" id="Phobius"/>
    </source>
</evidence>
<dbReference type="STRING" id="1276257.SSABA_v1c00730"/>
<keyword evidence="4" id="KW-1185">Reference proteome</keyword>
<organism evidence="3 4">
    <name type="scientific">Spiroplasma sabaudiense Ar-1343</name>
    <dbReference type="NCBI Taxonomy" id="1276257"/>
    <lineage>
        <taxon>Bacteria</taxon>
        <taxon>Bacillati</taxon>
        <taxon>Mycoplasmatota</taxon>
        <taxon>Mollicutes</taxon>
        <taxon>Entomoplasmatales</taxon>
        <taxon>Spiroplasmataceae</taxon>
        <taxon>Spiroplasma</taxon>
    </lineage>
</organism>
<feature type="transmembrane region" description="Helical" evidence="1">
    <location>
        <begin position="69"/>
        <end position="87"/>
    </location>
</feature>
<evidence type="ECO:0000313" key="3">
    <source>
        <dbReference type="EMBL" id="AHI53485.1"/>
    </source>
</evidence>
<sequence length="665" mass="76518">MSQSIWVIIAICSAFVVFATFFYALTFGLTRHLFFKIKVYYDIIIGILYGMLSVIMSVIIKTRSFSPEITNLAIFLSILVFGLSLMFNGYTTGFIVLGLNLVSILVMPFWFPKLFHGITSDYILTLIIVSYSVITLMAILKKYIKKINNWWVWSIFSLAVISVGTVFILAEKFDFEQIEKILLLSSWILTGYLCFGTFTVIDSVYKHALKLRNIIAYDQNRYVLETGANAAITEYISKNKISYGLFVNYYIGGFDKFEKKVSGRVRDYIVQNISGQAIKKFQDLNDKTLFFKSSFKLFGAFIPLEEIEINKVQIAIKNNQSLIRSGDDILLGVQDAISKIVTDFKIDNHLISVKLLASASIYGIHSNDIEQLQTFNRYLESAVVRGKNVNKILLIDPIEFNFQKNQNRKLLALNEIVDLNQCSNSFEPIFSRDNNNLIGFHLNNQINLVNITDNANKKTLETINEAGLESLFNRFLSFENLKSIRQHKVTIVNKKVFINYDQWIVSSEDFSIKQLVKKINSFQLKDIEIVFVFDIRKEISAYSTLEENINLIKKNKIQIALEHFGSKNTNYELISRYQPDFVIMDEEIIHKLGNVKAFDEIFERVVNIANKIEAKMIFKGIDNYTIFKKIQKQNADLIWGKLLGESRIPKPNLAEETLFLLNKKV</sequence>
<dbReference type="KEGG" id="ssab:SSABA_v1c00730"/>
<dbReference type="PATRIC" id="fig|1276257.3.peg.75"/>
<accession>W6A9C0</accession>
<dbReference type="RefSeq" id="WP_025250625.1">
    <property type="nucleotide sequence ID" value="NZ_CP006934.1"/>
</dbReference>
<feature type="transmembrane region" description="Helical" evidence="1">
    <location>
        <begin position="39"/>
        <end position="60"/>
    </location>
</feature>
<keyword evidence="1" id="KW-0812">Transmembrane</keyword>
<protein>
    <recommendedName>
        <fullName evidence="2">EAL domain-containing protein</fullName>
    </recommendedName>
</protein>
<dbReference type="Pfam" id="PF00563">
    <property type="entry name" value="EAL"/>
    <property type="match status" value="1"/>
</dbReference>
<dbReference type="InterPro" id="IPR035919">
    <property type="entry name" value="EAL_sf"/>
</dbReference>
<name>W6A9C0_9MOLU</name>
<dbReference type="PROSITE" id="PS50883">
    <property type="entry name" value="EAL"/>
    <property type="match status" value="1"/>
</dbReference>
<evidence type="ECO:0000259" key="2">
    <source>
        <dbReference type="PROSITE" id="PS50883"/>
    </source>
</evidence>
<dbReference type="InterPro" id="IPR001633">
    <property type="entry name" value="EAL_dom"/>
</dbReference>
<feature type="transmembrane region" description="Helical" evidence="1">
    <location>
        <begin position="181"/>
        <end position="201"/>
    </location>
</feature>
<gene>
    <name evidence="3" type="ORF">SSABA_v1c00730</name>
</gene>
<feature type="domain" description="EAL" evidence="2">
    <location>
        <begin position="406"/>
        <end position="660"/>
    </location>
</feature>
<dbReference type="AlphaFoldDB" id="W6A9C0"/>
<feature type="transmembrane region" description="Helical" evidence="1">
    <location>
        <begin position="123"/>
        <end position="144"/>
    </location>
</feature>